<dbReference type="GO" id="GO:0004619">
    <property type="term" value="F:phosphoglycerate mutase activity"/>
    <property type="evidence" value="ECO:0007669"/>
    <property type="project" value="UniProtKB-EC"/>
</dbReference>
<comment type="caution">
    <text evidence="3">The sequence shown here is derived from an EMBL/GenBank/DDBJ whole genome shotgun (WGS) entry which is preliminary data.</text>
</comment>
<dbReference type="EMBL" id="JADBEM010000001">
    <property type="protein sequence ID" value="MBE1611473.1"/>
    <property type="molecule type" value="Genomic_DNA"/>
</dbReference>
<accession>A0A927N747</accession>
<dbReference type="InterPro" id="IPR013078">
    <property type="entry name" value="His_Pase_superF_clade-1"/>
</dbReference>
<dbReference type="Proteomes" id="UP000638648">
    <property type="component" value="Unassembled WGS sequence"/>
</dbReference>
<feature type="binding site" evidence="2">
    <location>
        <begin position="10"/>
        <end position="17"/>
    </location>
    <ligand>
        <name>substrate</name>
    </ligand>
</feature>
<dbReference type="PANTHER" id="PTHR48100:SF62">
    <property type="entry name" value="GLUCOSYL-3-PHOSPHOGLYCERATE PHOSPHATASE"/>
    <property type="match status" value="1"/>
</dbReference>
<proteinExistence type="predicted"/>
<dbReference type="InterPro" id="IPR050275">
    <property type="entry name" value="PGM_Phosphatase"/>
</dbReference>
<feature type="binding site" evidence="2">
    <location>
        <position position="60"/>
    </location>
    <ligand>
        <name>substrate</name>
    </ligand>
</feature>
<sequence length="212" mass="23022">MTARRLVAWRHGRTEWNHEDRFQGQTDIALDEVGLAQAEAAAGWLAALRPAAIVASDLTRTTQTAAALARVTGLPVTYDSDLREIHVGSWAGMTRDEFIARHPDLQARLDAGEDVRRGGDGETMAEVAERAEKGFLRATELVADGETVVVTSHGLATRVGIARLVGLPPECWDVFGGLRNCAWAVCEQGKNGWRIVEWNAGPPSDPRSGDTR</sequence>
<protein>
    <submittedName>
        <fullName evidence="3">Phosphoglycerate mutase</fullName>
        <ecNumber evidence="3">5.4.2.12</ecNumber>
    </submittedName>
</protein>
<feature type="active site" description="Proton donor/acceptor" evidence="1">
    <location>
        <position position="84"/>
    </location>
</feature>
<dbReference type="RefSeq" id="WP_192754682.1">
    <property type="nucleotide sequence ID" value="NZ_BAABJL010000178.1"/>
</dbReference>
<dbReference type="SMART" id="SM00855">
    <property type="entry name" value="PGAM"/>
    <property type="match status" value="1"/>
</dbReference>
<keyword evidence="3" id="KW-0413">Isomerase</keyword>
<dbReference type="GO" id="GO:0005737">
    <property type="term" value="C:cytoplasm"/>
    <property type="evidence" value="ECO:0007669"/>
    <property type="project" value="TreeGrafter"/>
</dbReference>
<keyword evidence="4" id="KW-1185">Reference proteome</keyword>
<dbReference type="Pfam" id="PF00300">
    <property type="entry name" value="His_Phos_1"/>
    <property type="match status" value="1"/>
</dbReference>
<evidence type="ECO:0000313" key="3">
    <source>
        <dbReference type="EMBL" id="MBE1611473.1"/>
    </source>
</evidence>
<dbReference type="AlphaFoldDB" id="A0A927N747"/>
<dbReference type="CDD" id="cd07067">
    <property type="entry name" value="HP_PGM_like"/>
    <property type="match status" value="1"/>
</dbReference>
<dbReference type="PANTHER" id="PTHR48100">
    <property type="entry name" value="BROAD-SPECIFICITY PHOSPHATASE YOR283W-RELATED"/>
    <property type="match status" value="1"/>
</dbReference>
<name>A0A927N747_9ACTN</name>
<gene>
    <name evidence="3" type="ORF">HEB94_008321</name>
</gene>
<evidence type="ECO:0000256" key="2">
    <source>
        <dbReference type="PIRSR" id="PIRSR613078-2"/>
    </source>
</evidence>
<evidence type="ECO:0000256" key="1">
    <source>
        <dbReference type="PIRSR" id="PIRSR613078-1"/>
    </source>
</evidence>
<organism evidence="3 4">
    <name type="scientific">Actinopolymorpha pittospori</name>
    <dbReference type="NCBI Taxonomy" id="648752"/>
    <lineage>
        <taxon>Bacteria</taxon>
        <taxon>Bacillati</taxon>
        <taxon>Actinomycetota</taxon>
        <taxon>Actinomycetes</taxon>
        <taxon>Propionibacteriales</taxon>
        <taxon>Actinopolymorphaceae</taxon>
        <taxon>Actinopolymorpha</taxon>
    </lineage>
</organism>
<reference evidence="3" key="1">
    <citation type="submission" date="2020-10" db="EMBL/GenBank/DDBJ databases">
        <title>Sequencing the genomes of 1000 actinobacteria strains.</title>
        <authorList>
            <person name="Klenk H.-P."/>
        </authorList>
    </citation>
    <scope>NUCLEOTIDE SEQUENCE</scope>
    <source>
        <strain evidence="3">DSM 45354</strain>
    </source>
</reference>
<dbReference type="GO" id="GO:0016791">
    <property type="term" value="F:phosphatase activity"/>
    <property type="evidence" value="ECO:0007669"/>
    <property type="project" value="TreeGrafter"/>
</dbReference>
<dbReference type="SUPFAM" id="SSF53254">
    <property type="entry name" value="Phosphoglycerate mutase-like"/>
    <property type="match status" value="1"/>
</dbReference>
<dbReference type="Gene3D" id="3.40.50.1240">
    <property type="entry name" value="Phosphoglycerate mutase-like"/>
    <property type="match status" value="1"/>
</dbReference>
<dbReference type="EC" id="5.4.2.12" evidence="3"/>
<dbReference type="InterPro" id="IPR029033">
    <property type="entry name" value="His_PPase_superfam"/>
</dbReference>
<evidence type="ECO:0000313" key="4">
    <source>
        <dbReference type="Proteomes" id="UP000638648"/>
    </source>
</evidence>
<feature type="active site" description="Tele-phosphohistidine intermediate" evidence="1">
    <location>
        <position position="11"/>
    </location>
</feature>